<dbReference type="Proteomes" id="UP000257014">
    <property type="component" value="Unassembled WGS sequence"/>
</dbReference>
<organism evidence="1 2">
    <name type="scientific">Caldibacillus debilis</name>
    <dbReference type="NCBI Taxonomy" id="301148"/>
    <lineage>
        <taxon>Bacteria</taxon>
        <taxon>Bacillati</taxon>
        <taxon>Bacillota</taxon>
        <taxon>Bacilli</taxon>
        <taxon>Bacillales</taxon>
        <taxon>Bacillaceae</taxon>
        <taxon>Caldibacillus</taxon>
    </lineage>
</organism>
<evidence type="ECO:0000313" key="1">
    <source>
        <dbReference type="EMBL" id="REJ28341.1"/>
    </source>
</evidence>
<reference evidence="1 2" key="1">
    <citation type="submission" date="2018-03" db="EMBL/GenBank/DDBJ databases">
        <authorList>
            <person name="Keele B.F."/>
        </authorList>
    </citation>
    <scope>NUCLEOTIDE SEQUENCE [LARGE SCALE GENOMIC DNA]</scope>
    <source>
        <strain evidence="1">ZCTH4_d</strain>
    </source>
</reference>
<dbReference type="EMBL" id="QEWE01000017">
    <property type="protein sequence ID" value="REJ28341.1"/>
    <property type="molecule type" value="Genomic_DNA"/>
</dbReference>
<evidence type="ECO:0000313" key="2">
    <source>
        <dbReference type="Proteomes" id="UP000257014"/>
    </source>
</evidence>
<proteinExistence type="predicted"/>
<gene>
    <name evidence="1" type="ORF">C6P37_08900</name>
</gene>
<name>A0A3E0K458_9BACI</name>
<protein>
    <submittedName>
        <fullName evidence="1">Uncharacterized protein</fullName>
    </submittedName>
</protein>
<dbReference type="AlphaFoldDB" id="A0A3E0K458"/>
<sequence>MCKTFSRILPFVRAVKGSRRIGGHFPAGKMPAVFLPQGKSFKGPKGPGAFPAGASPSRSCALPAGAACRKFRRGGTAR</sequence>
<accession>A0A3E0K458</accession>
<comment type="caution">
    <text evidence="1">The sequence shown here is derived from an EMBL/GenBank/DDBJ whole genome shotgun (WGS) entry which is preliminary data.</text>
</comment>